<dbReference type="InterPro" id="IPR010998">
    <property type="entry name" value="Integrase_recombinase_N"/>
</dbReference>
<dbReference type="GO" id="GO:0003677">
    <property type="term" value="F:DNA binding"/>
    <property type="evidence" value="ECO:0007669"/>
    <property type="project" value="UniProtKB-UniRule"/>
</dbReference>
<feature type="active site" evidence="10">
    <location>
        <position position="275"/>
    </location>
</feature>
<keyword evidence="6 10" id="KW-0229">DNA integration</keyword>
<evidence type="ECO:0000256" key="4">
    <source>
        <dbReference type="ARBA" id="ARBA00022618"/>
    </source>
</evidence>
<keyword evidence="8 10" id="KW-0233">DNA recombination</keyword>
<dbReference type="Pfam" id="PF02899">
    <property type="entry name" value="Phage_int_SAM_1"/>
    <property type="match status" value="1"/>
</dbReference>
<keyword evidence="4 10" id="KW-0132">Cell division</keyword>
<keyword evidence="5 10" id="KW-0159">Chromosome partition</keyword>
<sequence length="304" mass="34754">MDYLIEMYINYLAAVRGLSENTRDAYARDLKKYLDFLACLSIVNIEDVQADSINQYRAYLRSQGLSERSAARHFYAIRGFHRYVCDEGMTECDPAGKLEAPKMGSFLPGVMSSAQVETLLKQPMSVKARHPQEHAVQLRDKAMLETLYASGVRVSELIALKLHALNWKKGCIQCLGKGDKERIVPLGETALEWIARYLEDAREFFLMKRGYSEFLFVTRCGGKMSRQSFWMSLKKYLKLAGLPQDISPHTLRHSFATHLLENGADLRSLQLMLGHSDISTTQMYTHVSAKRLKKVYDDFHPRAK</sequence>
<comment type="subunit">
    <text evidence="10">Forms a cyclic heterotetrameric complex composed of two molecules of XerC and two molecules of XerD.</text>
</comment>
<comment type="subcellular location">
    <subcellularLocation>
        <location evidence="1 10">Cytoplasm</location>
    </subcellularLocation>
</comment>
<dbReference type="InterPro" id="IPR004107">
    <property type="entry name" value="Integrase_SAM-like_N"/>
</dbReference>
<feature type="active site" description="O-(3'-phospho-DNA)-tyrosine intermediate" evidence="10">
    <location>
        <position position="284"/>
    </location>
</feature>
<dbReference type="GO" id="GO:0005737">
    <property type="term" value="C:cytoplasm"/>
    <property type="evidence" value="ECO:0007669"/>
    <property type="project" value="UniProtKB-SubCell"/>
</dbReference>
<feature type="domain" description="Tyr recombinase" evidence="11">
    <location>
        <begin position="106"/>
        <end position="297"/>
    </location>
</feature>
<dbReference type="AlphaFoldDB" id="A0A2G6EDN5"/>
<feature type="active site" evidence="10">
    <location>
        <position position="249"/>
    </location>
</feature>
<dbReference type="InterPro" id="IPR050090">
    <property type="entry name" value="Tyrosine_recombinase_XerCD"/>
</dbReference>
<evidence type="ECO:0000256" key="5">
    <source>
        <dbReference type="ARBA" id="ARBA00022829"/>
    </source>
</evidence>
<comment type="function">
    <text evidence="10">Site-specific tyrosine recombinase, which acts by catalyzing the cutting and rejoining of the recombining DNA molecules. The XerC-XerD complex is essential to convert dimers of the bacterial chromosome into monomers to permit their segregation at cell division. It also contributes to the segregational stability of plasmids.</text>
</comment>
<name>A0A2G6EDN5_9BACT</name>
<dbReference type="GO" id="GO:0006313">
    <property type="term" value="P:DNA transposition"/>
    <property type="evidence" value="ECO:0007669"/>
    <property type="project" value="UniProtKB-UniRule"/>
</dbReference>
<feature type="active site" evidence="10">
    <location>
        <position position="252"/>
    </location>
</feature>
<dbReference type="HAMAP" id="MF_01808">
    <property type="entry name" value="Recomb_XerC_XerD"/>
    <property type="match status" value="1"/>
</dbReference>
<evidence type="ECO:0000256" key="1">
    <source>
        <dbReference type="ARBA" id="ARBA00004496"/>
    </source>
</evidence>
<comment type="similarity">
    <text evidence="2">Belongs to the 'phage' integrase family. XerD subfamily.</text>
</comment>
<evidence type="ECO:0000259" key="12">
    <source>
        <dbReference type="PROSITE" id="PS51900"/>
    </source>
</evidence>
<dbReference type="EMBL" id="PDPS01000009">
    <property type="protein sequence ID" value="PID60203.1"/>
    <property type="molecule type" value="Genomic_DNA"/>
</dbReference>
<dbReference type="InterPro" id="IPR013762">
    <property type="entry name" value="Integrase-like_cat_sf"/>
</dbReference>
<evidence type="ECO:0000256" key="2">
    <source>
        <dbReference type="ARBA" id="ARBA00010450"/>
    </source>
</evidence>
<dbReference type="NCBIfam" id="NF001399">
    <property type="entry name" value="PRK00283.1"/>
    <property type="match status" value="1"/>
</dbReference>
<protein>
    <recommendedName>
        <fullName evidence="10">Tyrosine recombinase XerC</fullName>
    </recommendedName>
</protein>
<dbReference type="InterPro" id="IPR011932">
    <property type="entry name" value="Recomb_XerD"/>
</dbReference>
<comment type="similarity">
    <text evidence="10">Belongs to the 'phage' integrase family. XerC subfamily.</text>
</comment>
<evidence type="ECO:0000256" key="7">
    <source>
        <dbReference type="ARBA" id="ARBA00023125"/>
    </source>
</evidence>
<gene>
    <name evidence="10" type="primary">xerC</name>
    <name evidence="13" type="ORF">CSB45_00620</name>
</gene>
<dbReference type="InterPro" id="IPR011010">
    <property type="entry name" value="DNA_brk_join_enz"/>
</dbReference>
<dbReference type="CDD" id="cd00798">
    <property type="entry name" value="INT_XerDC_C"/>
    <property type="match status" value="1"/>
</dbReference>
<keyword evidence="9 10" id="KW-0131">Cell cycle</keyword>
<evidence type="ECO:0000259" key="11">
    <source>
        <dbReference type="PROSITE" id="PS51898"/>
    </source>
</evidence>
<feature type="domain" description="Core-binding (CB)" evidence="12">
    <location>
        <begin position="1"/>
        <end position="85"/>
    </location>
</feature>
<dbReference type="InterPro" id="IPR044068">
    <property type="entry name" value="CB"/>
</dbReference>
<dbReference type="PANTHER" id="PTHR30349:SF90">
    <property type="entry name" value="TYROSINE RECOMBINASE XERD"/>
    <property type="match status" value="1"/>
</dbReference>
<feature type="active site" evidence="10">
    <location>
        <position position="153"/>
    </location>
</feature>
<dbReference type="Proteomes" id="UP000229740">
    <property type="component" value="Unassembled WGS sequence"/>
</dbReference>
<dbReference type="PROSITE" id="PS51898">
    <property type="entry name" value="TYR_RECOMBINASE"/>
    <property type="match status" value="1"/>
</dbReference>
<reference evidence="13 14" key="1">
    <citation type="submission" date="2017-10" db="EMBL/GenBank/DDBJ databases">
        <title>Novel microbial diversity and functional potential in the marine mammal oral microbiome.</title>
        <authorList>
            <person name="Dudek N.K."/>
            <person name="Sun C.L."/>
            <person name="Burstein D."/>
            <person name="Kantor R.S."/>
            <person name="Aliaga Goltsman D.S."/>
            <person name="Bik E.M."/>
            <person name="Thomas B.C."/>
            <person name="Banfield J.F."/>
            <person name="Relman D.A."/>
        </authorList>
    </citation>
    <scope>NUCLEOTIDE SEQUENCE [LARGE SCALE GENOMIC DNA]</scope>
    <source>
        <strain evidence="13">DOLZORAL124_49_17</strain>
    </source>
</reference>
<feature type="active site" evidence="10">
    <location>
        <position position="177"/>
    </location>
</feature>
<dbReference type="Pfam" id="PF00589">
    <property type="entry name" value="Phage_integrase"/>
    <property type="match status" value="1"/>
</dbReference>
<dbReference type="InterPro" id="IPR023009">
    <property type="entry name" value="Tyrosine_recombinase_XerC/XerD"/>
</dbReference>
<evidence type="ECO:0000256" key="9">
    <source>
        <dbReference type="ARBA" id="ARBA00023306"/>
    </source>
</evidence>
<dbReference type="InterPro" id="IPR002104">
    <property type="entry name" value="Integrase_catalytic"/>
</dbReference>
<dbReference type="GO" id="GO:0007059">
    <property type="term" value="P:chromosome segregation"/>
    <property type="evidence" value="ECO:0007669"/>
    <property type="project" value="UniProtKB-UniRule"/>
</dbReference>
<evidence type="ECO:0000313" key="13">
    <source>
        <dbReference type="EMBL" id="PID60203.1"/>
    </source>
</evidence>
<evidence type="ECO:0000256" key="3">
    <source>
        <dbReference type="ARBA" id="ARBA00022490"/>
    </source>
</evidence>
<evidence type="ECO:0000256" key="10">
    <source>
        <dbReference type="HAMAP-Rule" id="MF_01808"/>
    </source>
</evidence>
<dbReference type="GO" id="GO:0009037">
    <property type="term" value="F:tyrosine-based site-specific recombinase activity"/>
    <property type="evidence" value="ECO:0007669"/>
    <property type="project" value="UniProtKB-UniRule"/>
</dbReference>
<dbReference type="Gene3D" id="1.10.150.130">
    <property type="match status" value="1"/>
</dbReference>
<dbReference type="PROSITE" id="PS51900">
    <property type="entry name" value="CB"/>
    <property type="match status" value="1"/>
</dbReference>
<dbReference type="NCBIfam" id="TIGR02225">
    <property type="entry name" value="recomb_XerD"/>
    <property type="match status" value="1"/>
</dbReference>
<evidence type="ECO:0000313" key="14">
    <source>
        <dbReference type="Proteomes" id="UP000229740"/>
    </source>
</evidence>
<evidence type="ECO:0000256" key="8">
    <source>
        <dbReference type="ARBA" id="ARBA00023172"/>
    </source>
</evidence>
<evidence type="ECO:0000256" key="6">
    <source>
        <dbReference type="ARBA" id="ARBA00022908"/>
    </source>
</evidence>
<dbReference type="SUPFAM" id="SSF56349">
    <property type="entry name" value="DNA breaking-rejoining enzymes"/>
    <property type="match status" value="1"/>
</dbReference>
<comment type="caution">
    <text evidence="13">The sequence shown here is derived from an EMBL/GenBank/DDBJ whole genome shotgun (WGS) entry which is preliminary data.</text>
</comment>
<keyword evidence="3 10" id="KW-0963">Cytoplasm</keyword>
<proteinExistence type="inferred from homology"/>
<keyword evidence="7 10" id="KW-0238">DNA-binding</keyword>
<organism evidence="13 14">
    <name type="scientific">candidate division KSB3 bacterium</name>
    <dbReference type="NCBI Taxonomy" id="2044937"/>
    <lineage>
        <taxon>Bacteria</taxon>
        <taxon>candidate division KSB3</taxon>
    </lineage>
</organism>
<accession>A0A2G6EDN5</accession>
<dbReference type="GO" id="GO:0051301">
    <property type="term" value="P:cell division"/>
    <property type="evidence" value="ECO:0007669"/>
    <property type="project" value="UniProtKB-KW"/>
</dbReference>
<dbReference type="Gene3D" id="1.10.443.10">
    <property type="entry name" value="Intergrase catalytic core"/>
    <property type="match status" value="1"/>
</dbReference>
<dbReference type="PANTHER" id="PTHR30349">
    <property type="entry name" value="PHAGE INTEGRASE-RELATED"/>
    <property type="match status" value="1"/>
</dbReference>